<keyword evidence="25" id="KW-1185">Reference proteome</keyword>
<dbReference type="SUPFAM" id="SSF53335">
    <property type="entry name" value="S-adenosyl-L-methionine-dependent methyltransferases"/>
    <property type="match status" value="1"/>
</dbReference>
<evidence type="ECO:0000256" key="7">
    <source>
        <dbReference type="ARBA" id="ARBA00022603"/>
    </source>
</evidence>
<keyword evidence="7" id="KW-0489">Methyltransferase</keyword>
<evidence type="ECO:0000313" key="24">
    <source>
        <dbReference type="EMBL" id="PVD23874.1"/>
    </source>
</evidence>
<comment type="catalytic activity">
    <reaction evidence="17">
        <text>a 5'-end (N(7)-methyl 5'-triphosphoguanosine)-ribonucleoside in snRNA + S-adenosyl-L-methionine = a 5'-end (N(2),N(7)-dimethyl 5'-triphosphoguanosine)-ribonucleoside in snRNA + S-adenosyl-L-homocysteine + H(+)</text>
        <dbReference type="Rhea" id="RHEA:78471"/>
        <dbReference type="Rhea" id="RHEA-COMP:19085"/>
        <dbReference type="Rhea" id="RHEA-COMP:19087"/>
        <dbReference type="ChEBI" id="CHEBI:15378"/>
        <dbReference type="ChEBI" id="CHEBI:57856"/>
        <dbReference type="ChEBI" id="CHEBI:59789"/>
        <dbReference type="ChEBI" id="CHEBI:156461"/>
        <dbReference type="ChEBI" id="CHEBI:172880"/>
    </reaction>
    <physiologicalReaction direction="left-to-right" evidence="17">
        <dbReference type="Rhea" id="RHEA:78472"/>
    </physiologicalReaction>
</comment>
<keyword evidence="6" id="KW-0597">Phosphoprotein</keyword>
<evidence type="ECO:0000313" key="25">
    <source>
        <dbReference type="Proteomes" id="UP000245119"/>
    </source>
</evidence>
<evidence type="ECO:0000256" key="12">
    <source>
        <dbReference type="ARBA" id="ARBA00023242"/>
    </source>
</evidence>
<proteinExistence type="inferred from homology"/>
<keyword evidence="11" id="KW-0804">Transcription</keyword>
<protein>
    <recommendedName>
        <fullName evidence="4">Trimethylguanosine synthase</fullName>
    </recommendedName>
    <alternativeName>
        <fullName evidence="18">Cap-specific guanine-N(2) methyltransferase</fullName>
    </alternativeName>
    <alternativeName>
        <fullName evidence="21">Nuclear receptor coactivator 6-interacting protein</fullName>
    </alternativeName>
    <alternativeName>
        <fullName evidence="22">PRIP-interacting protein with methyltransferase motif</fullName>
    </alternativeName>
</protein>
<feature type="compositionally biased region" description="Polar residues" evidence="23">
    <location>
        <begin position="194"/>
        <end position="207"/>
    </location>
</feature>
<dbReference type="InterPro" id="IPR019012">
    <property type="entry name" value="RNA_cap_Gua-N2-MeTrfase"/>
</dbReference>
<dbReference type="PANTHER" id="PTHR14741">
    <property type="entry name" value="S-ADENOSYLMETHIONINE-DEPENDENT METHYLTRANSFERASE RELATED"/>
    <property type="match status" value="1"/>
</dbReference>
<evidence type="ECO:0000256" key="22">
    <source>
        <dbReference type="ARBA" id="ARBA00081504"/>
    </source>
</evidence>
<feature type="compositionally biased region" description="Basic residues" evidence="23">
    <location>
        <begin position="208"/>
        <end position="226"/>
    </location>
</feature>
<dbReference type="GO" id="GO:0015030">
    <property type="term" value="C:Cajal body"/>
    <property type="evidence" value="ECO:0007669"/>
    <property type="project" value="UniProtKB-SubCell"/>
</dbReference>
<dbReference type="PANTHER" id="PTHR14741:SF32">
    <property type="entry name" value="TRIMETHYLGUANOSINE SYNTHASE"/>
    <property type="match status" value="1"/>
</dbReference>
<comment type="catalytic activity">
    <reaction evidence="16">
        <text>a 5'-end (N(2),N(7)-dimethyl 5'-triphosphoguanosine)-ribonucleoside in snRNA + S-adenosyl-L-methionine = a 5'-end (N(2),N(2),N(7)-trimethyl 5'-triphosphoguanosine)-ribonucleoside in snRNA + S-adenosyl-L-homocysteine + H(+)</text>
        <dbReference type="Rhea" id="RHEA:78479"/>
        <dbReference type="Rhea" id="RHEA-COMP:19087"/>
        <dbReference type="Rhea" id="RHEA-COMP:19089"/>
        <dbReference type="ChEBI" id="CHEBI:15378"/>
        <dbReference type="ChEBI" id="CHEBI:57856"/>
        <dbReference type="ChEBI" id="CHEBI:59789"/>
        <dbReference type="ChEBI" id="CHEBI:167623"/>
        <dbReference type="ChEBI" id="CHEBI:172880"/>
    </reaction>
    <physiologicalReaction direction="left-to-right" evidence="16">
        <dbReference type="Rhea" id="RHEA:78480"/>
    </physiologicalReaction>
</comment>
<dbReference type="Proteomes" id="UP000245119">
    <property type="component" value="Linkage Group LG10"/>
</dbReference>
<evidence type="ECO:0000256" key="3">
    <source>
        <dbReference type="ARBA" id="ARBA00004604"/>
    </source>
</evidence>
<evidence type="ECO:0000256" key="6">
    <source>
        <dbReference type="ARBA" id="ARBA00022553"/>
    </source>
</evidence>
<comment type="catalytic activity">
    <reaction evidence="15">
        <text>a 5'-end (N(7)-methyl 5'-triphosphoguanosine)-ribonucleoside in snoRNA + S-adenosyl-L-methionine = a 5'-end (N(2),N(7)-dimethyl 5'-triphosphoguanosine)-ribonucleoside in snoRNA + S-adenosyl-L-homocysteine + H(+)</text>
        <dbReference type="Rhea" id="RHEA:78475"/>
        <dbReference type="Rhea" id="RHEA-COMP:19086"/>
        <dbReference type="Rhea" id="RHEA-COMP:19088"/>
        <dbReference type="ChEBI" id="CHEBI:15378"/>
        <dbReference type="ChEBI" id="CHEBI:57856"/>
        <dbReference type="ChEBI" id="CHEBI:59789"/>
        <dbReference type="ChEBI" id="CHEBI:156461"/>
        <dbReference type="ChEBI" id="CHEBI:172880"/>
    </reaction>
    <physiologicalReaction direction="left-to-right" evidence="15">
        <dbReference type="Rhea" id="RHEA:78476"/>
    </physiologicalReaction>
</comment>
<keyword evidence="12" id="KW-0539">Nucleus</keyword>
<accession>A0A2T7NRS0</accession>
<evidence type="ECO:0000256" key="11">
    <source>
        <dbReference type="ARBA" id="ARBA00023163"/>
    </source>
</evidence>
<evidence type="ECO:0000256" key="21">
    <source>
        <dbReference type="ARBA" id="ARBA00079339"/>
    </source>
</evidence>
<dbReference type="STRING" id="400727.A0A2T7NRS0"/>
<gene>
    <name evidence="24" type="ORF">C0Q70_17148</name>
</gene>
<comment type="subcellular location">
    <subcellularLocation>
        <location evidence="2">Cytoplasm</location>
    </subcellularLocation>
    <subcellularLocation>
        <location evidence="1">Nucleus</location>
        <location evidence="1">Cajal body</location>
    </subcellularLocation>
    <subcellularLocation>
        <location evidence="3">Nucleus</location>
        <location evidence="3">Nucleolus</location>
    </subcellularLocation>
</comment>
<dbReference type="AlphaFoldDB" id="A0A2T7NRS0"/>
<name>A0A2T7NRS0_POMCA</name>
<dbReference type="PROSITE" id="PS50890">
    <property type="entry name" value="PUA"/>
    <property type="match status" value="1"/>
</dbReference>
<feature type="region of interest" description="Disordered" evidence="23">
    <location>
        <begin position="565"/>
        <end position="596"/>
    </location>
</feature>
<comment type="subunit">
    <text evidence="20">May form homooligomers. Interacts with CREBBP/CBP, EED/WAIT1, EP300/P300, NCOA6/PRIP, PPARBP/PBP and SMN.</text>
</comment>
<dbReference type="OrthoDB" id="194443at2759"/>
<evidence type="ECO:0000256" key="1">
    <source>
        <dbReference type="ARBA" id="ARBA00004408"/>
    </source>
</evidence>
<evidence type="ECO:0000256" key="18">
    <source>
        <dbReference type="ARBA" id="ARBA00049790"/>
    </source>
</evidence>
<feature type="region of interest" description="Disordered" evidence="23">
    <location>
        <begin position="71"/>
        <end position="94"/>
    </location>
</feature>
<feature type="region of interest" description="Disordered" evidence="23">
    <location>
        <begin position="905"/>
        <end position="926"/>
    </location>
</feature>
<feature type="region of interest" description="Disordered" evidence="23">
    <location>
        <begin position="414"/>
        <end position="448"/>
    </location>
</feature>
<evidence type="ECO:0000256" key="13">
    <source>
        <dbReference type="ARBA" id="ARBA00025783"/>
    </source>
</evidence>
<evidence type="ECO:0000256" key="9">
    <source>
        <dbReference type="ARBA" id="ARBA00022691"/>
    </source>
</evidence>
<evidence type="ECO:0000256" key="16">
    <source>
        <dbReference type="ARBA" id="ARBA00048763"/>
    </source>
</evidence>
<reference evidence="24 25" key="1">
    <citation type="submission" date="2018-04" db="EMBL/GenBank/DDBJ databases">
        <title>The genome of golden apple snail Pomacea canaliculata provides insight into stress tolerance and invasive adaptation.</title>
        <authorList>
            <person name="Liu C."/>
            <person name="Liu B."/>
            <person name="Ren Y."/>
            <person name="Zhang Y."/>
            <person name="Wang H."/>
            <person name="Li S."/>
            <person name="Jiang F."/>
            <person name="Yin L."/>
            <person name="Zhang G."/>
            <person name="Qian W."/>
            <person name="Fan W."/>
        </authorList>
    </citation>
    <scope>NUCLEOTIDE SEQUENCE [LARGE SCALE GENOMIC DNA]</scope>
    <source>
        <strain evidence="24">SZHN2017</strain>
        <tissue evidence="24">Muscle</tissue>
    </source>
</reference>
<feature type="region of interest" description="Disordered" evidence="23">
    <location>
        <begin position="698"/>
        <end position="734"/>
    </location>
</feature>
<dbReference type="EMBL" id="PZQS01000010">
    <property type="protein sequence ID" value="PVD23874.1"/>
    <property type="molecule type" value="Genomic_DNA"/>
</dbReference>
<feature type="region of interest" description="Disordered" evidence="23">
    <location>
        <begin position="189"/>
        <end position="234"/>
    </location>
</feature>
<sequence>MCYQWNHLAVVRLCQKVDNQTEPVISQCTSEASQECFAECDDQIAEALLNVTCHCTRSLISDTDLLNYGSESDVDSSDSSVSSEDSFKSLDSDSGGIDIDGEDLGLYVLDNHSADTYKESETVNELLSQLSLDSSAKGFYLTSGEAADVSFLDAYKQDPTSDEEEDEEDSVLCSKNDDKAELELMQQMGLPVSLGSQKKNYMESSPSKRNRRKRPQKKRALKHRKTSSSALDMNFGCNNGESHDLHITDEAAQAELNGIDEVGTSDPNKPIMSEEEARFQNFWMQHGEMLVWRRWVQKYPDHINYDMVASVPPIEEVEVVEEVGVVNDVQGVVEQCEKTKSCSQDDAEQMAKITSRTKGREVEVTQDVEAVQRGQNNNAREISETSITEEELILNQGIIDVHSVDTSGDAHYKTFTKRDPGDSAAASESLEMTRTNQNTLLTSTDENTPLLIQESDARVQENVDTKEENKIPLWSENSIQAAVENSDNQVNPEKDVNCIVHAMDHFQERSELIQSGEENGDYVDRKSAAESVSLPSFTPLHLVGLNQAIHAVMNRVSEPDIYKSEKESMPAEGNQDVTEPVHSLAEKPFDPSSSTSQSAEAIFMMHSYAGPSEHQENRLCNGSECEKSAESDEEKPQEYSQEEVNAMWQDLWNEHYTETYWYYYNSYTTWLSSGDNNYHHPENDGEEVIFYEHIDVQPEQDGGQSSDNASADRRETTQGHSELPTFTRKRTVAAEEESSATCKKKFILDTFRALGLALPTTDEDGPEGSSSGSIQSGYVTWIHQRSLKRSRKLNMGHSLTSEANPSDISDACNQHQQKDKVWSKFSANNISSSKTESDVVFSSKDPYELMADVNVLEESGEAEVCAEEERERSPERQSVLQTAAQMNLPLWMFLKMVARPNSEPLAEDSIHGMDEENNSDTDSGNRDPVCYADIDMFCENEEGKTDQKKQKKKKKKKKKAYTEKFRVPMPSEVADNPVLRKYWAQRYRLFSRFDEGIQLDTESWFSVTPERIAEHIADRCRCDIIVDAFCGAGGNSIQFAFTCERVIAIDIDPEKLRLAKINATIYGVADRIEFVLGDYLKLASHLKADVVFLSPPWGGPDYQHSDIYDLNAMPGFEAYPSPWIFYQLFALTRKITPHIAYFVPRNANIEQLTALAGEGGRVEIEQNFLNTKLKTITAYYGELVQDGEEC</sequence>
<feature type="region of interest" description="Disordered" evidence="23">
    <location>
        <begin position="612"/>
        <end position="642"/>
    </location>
</feature>
<evidence type="ECO:0000256" key="4">
    <source>
        <dbReference type="ARBA" id="ARBA00018517"/>
    </source>
</evidence>
<evidence type="ECO:0000256" key="5">
    <source>
        <dbReference type="ARBA" id="ARBA00022490"/>
    </source>
</evidence>
<evidence type="ECO:0000256" key="14">
    <source>
        <dbReference type="ARBA" id="ARBA00047418"/>
    </source>
</evidence>
<evidence type="ECO:0000256" key="2">
    <source>
        <dbReference type="ARBA" id="ARBA00004496"/>
    </source>
</evidence>
<comment type="caution">
    <text evidence="24">The sequence shown here is derived from an EMBL/GenBank/DDBJ whole genome shotgun (WGS) entry which is preliminary data.</text>
</comment>
<evidence type="ECO:0000256" key="17">
    <source>
        <dbReference type="ARBA" id="ARBA00049075"/>
    </source>
</evidence>
<dbReference type="Pfam" id="PF09445">
    <property type="entry name" value="Methyltransf_15"/>
    <property type="match status" value="1"/>
</dbReference>
<evidence type="ECO:0000256" key="10">
    <source>
        <dbReference type="ARBA" id="ARBA00023015"/>
    </source>
</evidence>
<dbReference type="GO" id="GO:0005737">
    <property type="term" value="C:cytoplasm"/>
    <property type="evidence" value="ECO:0007669"/>
    <property type="project" value="UniProtKB-SubCell"/>
</dbReference>
<evidence type="ECO:0000256" key="23">
    <source>
        <dbReference type="SAM" id="MobiDB-lite"/>
    </source>
</evidence>
<keyword evidence="9" id="KW-0949">S-adenosyl-L-methionine</keyword>
<dbReference type="GO" id="GO:0005730">
    <property type="term" value="C:nucleolus"/>
    <property type="evidence" value="ECO:0007669"/>
    <property type="project" value="UniProtKB-SubCell"/>
</dbReference>
<feature type="compositionally biased region" description="Polar residues" evidence="23">
    <location>
        <begin position="430"/>
        <end position="447"/>
    </location>
</feature>
<comment type="catalytic activity">
    <reaction evidence="14">
        <text>a 5'-end (N(2),N(7)-dimethyl 5'-triphosphoguanosine)-ribonucleoside in snoRNA + S-adenosyl-L-methionine = a 5'-end (N(2),N(2),N(7)-trimethyl 5'-triphosphoguanosine)-ribonucleoside in snoRNA + S-adenosyl-L-homocysteine + H(+)</text>
        <dbReference type="Rhea" id="RHEA:78507"/>
        <dbReference type="Rhea" id="RHEA-COMP:19088"/>
        <dbReference type="Rhea" id="RHEA-COMP:19090"/>
        <dbReference type="ChEBI" id="CHEBI:15378"/>
        <dbReference type="ChEBI" id="CHEBI:57856"/>
        <dbReference type="ChEBI" id="CHEBI:59789"/>
        <dbReference type="ChEBI" id="CHEBI:167623"/>
        <dbReference type="ChEBI" id="CHEBI:172880"/>
    </reaction>
    <physiologicalReaction direction="left-to-right" evidence="14">
        <dbReference type="Rhea" id="RHEA:78508"/>
    </physiologicalReaction>
</comment>
<evidence type="ECO:0000256" key="15">
    <source>
        <dbReference type="ARBA" id="ARBA00048740"/>
    </source>
</evidence>
<comment type="similarity">
    <text evidence="13">Belongs to the methyltransferase superfamily. Trimethylguanosine synthase family.</text>
</comment>
<comment type="function">
    <text evidence="19">Catalyzes the 2 serial methylation steps for the conversion of the 7-monomethylguanosine (m(7)G) caps of snRNAs and snoRNAs to a 2,2,7-trimethylguanosine (m(2,2,7)G) cap structure. The enzyme is specific for guanine, and N7 methylation must precede N2 methylation. Hypermethylation of the m7G cap of U snRNAs leads to their concentration in nuclear foci, their colocalization with coilin and the formation of canonical Cajal bodies (CBs). Plays a role in transcriptional regulation.</text>
</comment>
<evidence type="ECO:0000256" key="8">
    <source>
        <dbReference type="ARBA" id="ARBA00022679"/>
    </source>
</evidence>
<evidence type="ECO:0000256" key="19">
    <source>
        <dbReference type="ARBA" id="ARBA00057179"/>
    </source>
</evidence>
<dbReference type="CDD" id="cd02440">
    <property type="entry name" value="AdoMet_MTases"/>
    <property type="match status" value="1"/>
</dbReference>
<dbReference type="Gene3D" id="3.40.50.150">
    <property type="entry name" value="Vaccinia Virus protein VP39"/>
    <property type="match status" value="1"/>
</dbReference>
<dbReference type="GO" id="GO:0071164">
    <property type="term" value="F:RNA cap trimethylguanosine synthase activity"/>
    <property type="evidence" value="ECO:0007669"/>
    <property type="project" value="TreeGrafter"/>
</dbReference>
<keyword evidence="8" id="KW-0808">Transferase</keyword>
<dbReference type="FunFam" id="3.40.50.150:FF:000066">
    <property type="entry name" value="Trimethylguanosine synthase 1"/>
    <property type="match status" value="1"/>
</dbReference>
<organism evidence="24 25">
    <name type="scientific">Pomacea canaliculata</name>
    <name type="common">Golden apple snail</name>
    <dbReference type="NCBI Taxonomy" id="400727"/>
    <lineage>
        <taxon>Eukaryota</taxon>
        <taxon>Metazoa</taxon>
        <taxon>Spiralia</taxon>
        <taxon>Lophotrochozoa</taxon>
        <taxon>Mollusca</taxon>
        <taxon>Gastropoda</taxon>
        <taxon>Caenogastropoda</taxon>
        <taxon>Architaenioglossa</taxon>
        <taxon>Ampullarioidea</taxon>
        <taxon>Ampullariidae</taxon>
        <taxon>Pomacea</taxon>
    </lineage>
</organism>
<feature type="compositionally biased region" description="Basic and acidic residues" evidence="23">
    <location>
        <begin position="624"/>
        <end position="637"/>
    </location>
</feature>
<keyword evidence="10" id="KW-0805">Transcription regulation</keyword>
<evidence type="ECO:0000256" key="20">
    <source>
        <dbReference type="ARBA" id="ARBA00064494"/>
    </source>
</evidence>
<keyword evidence="5" id="KW-0963">Cytoplasm</keyword>
<dbReference type="InterPro" id="IPR029063">
    <property type="entry name" value="SAM-dependent_MTases_sf"/>
</dbReference>